<dbReference type="Proteomes" id="UP000578686">
    <property type="component" value="Unassembled WGS sequence"/>
</dbReference>
<feature type="transmembrane region" description="Helical" evidence="2">
    <location>
        <begin position="54"/>
        <end position="75"/>
    </location>
</feature>
<feature type="region of interest" description="Disordered" evidence="1">
    <location>
        <begin position="76"/>
        <end position="167"/>
    </location>
</feature>
<keyword evidence="2" id="KW-0812">Transmembrane</keyword>
<keyword evidence="2" id="KW-0472">Membrane</keyword>
<reference evidence="3 4" key="1">
    <citation type="submission" date="2020-03" db="EMBL/GenBank/DDBJ databases">
        <title>Draft genome of Streptomyces sp. ventii, isolated from the Axial Seamount in the Pacific Ocean, and resequencing of the two type strains Streptomyces lonarensis strain NCL 716 and Streptomyces bohaiensis strain 11A07.</title>
        <authorList>
            <person name="Loughran R.M."/>
            <person name="Pfannmuller K.M."/>
            <person name="Wasson B.J."/>
            <person name="Deadmond M.C."/>
            <person name="Paddock B.E."/>
            <person name="Koyack M.J."/>
            <person name="Gallegos D.A."/>
            <person name="Mitchell E.A."/>
            <person name="Ushijima B."/>
            <person name="Saw J.H."/>
            <person name="Mcphail K.L."/>
            <person name="Videau P."/>
        </authorList>
    </citation>
    <scope>NUCLEOTIDE SEQUENCE [LARGE SCALE GENOMIC DNA]</scope>
    <source>
        <strain evidence="3 4">NCL716</strain>
    </source>
</reference>
<comment type="caution">
    <text evidence="3">The sequence shown here is derived from an EMBL/GenBank/DDBJ whole genome shotgun (WGS) entry which is preliminary data.</text>
</comment>
<sequence>MTEQMIRRGEADDGGEELRGAFRGILAAHPEPPMDDLTAAAVTGGRRLRRRRRVGAATALTTAVVVGVGVVTGLAQPAVQQPPPPAVPADRPTTGPEPGEREPEVVPWPEELAEDPQVGPAVPEDDPGPNGWEAPGAGTEPDSGTEPDGVREHPTDTPGVPQAPAPE</sequence>
<name>A0A7X6D0K0_9ACTN</name>
<organism evidence="3 4">
    <name type="scientific">Streptomyces lonarensis</name>
    <dbReference type="NCBI Taxonomy" id="700599"/>
    <lineage>
        <taxon>Bacteria</taxon>
        <taxon>Bacillati</taxon>
        <taxon>Actinomycetota</taxon>
        <taxon>Actinomycetes</taxon>
        <taxon>Kitasatosporales</taxon>
        <taxon>Streptomycetaceae</taxon>
        <taxon>Streptomyces</taxon>
    </lineage>
</organism>
<evidence type="ECO:0000256" key="2">
    <source>
        <dbReference type="SAM" id="Phobius"/>
    </source>
</evidence>
<keyword evidence="2" id="KW-1133">Transmembrane helix</keyword>
<evidence type="ECO:0000313" key="4">
    <source>
        <dbReference type="Proteomes" id="UP000578686"/>
    </source>
</evidence>
<dbReference type="RefSeq" id="WP_167969550.1">
    <property type="nucleotide sequence ID" value="NZ_BHZG01000012.1"/>
</dbReference>
<proteinExistence type="predicted"/>
<gene>
    <name evidence="3" type="ORF">HCN56_10320</name>
</gene>
<feature type="region of interest" description="Disordered" evidence="1">
    <location>
        <begin position="1"/>
        <end position="20"/>
    </location>
</feature>
<protein>
    <submittedName>
        <fullName evidence="3">Uncharacterized protein</fullName>
    </submittedName>
</protein>
<dbReference type="EMBL" id="JAAVJD010000059">
    <property type="protein sequence ID" value="NJQ05964.1"/>
    <property type="molecule type" value="Genomic_DNA"/>
</dbReference>
<feature type="compositionally biased region" description="Low complexity" evidence="1">
    <location>
        <begin position="88"/>
        <end position="97"/>
    </location>
</feature>
<evidence type="ECO:0000256" key="1">
    <source>
        <dbReference type="SAM" id="MobiDB-lite"/>
    </source>
</evidence>
<dbReference type="AlphaFoldDB" id="A0A7X6D0K0"/>
<accession>A0A7X6D0K0</accession>
<keyword evidence="4" id="KW-1185">Reference proteome</keyword>
<evidence type="ECO:0000313" key="3">
    <source>
        <dbReference type="EMBL" id="NJQ05964.1"/>
    </source>
</evidence>